<keyword evidence="4" id="KW-0677">Repeat</keyword>
<dbReference type="PANTHER" id="PTHR31425:SF50">
    <property type="entry name" value="FT-INTERACTING PROTEIN 3-RELATED"/>
    <property type="match status" value="1"/>
</dbReference>
<evidence type="ECO:0000256" key="4">
    <source>
        <dbReference type="ARBA" id="ARBA00022737"/>
    </source>
</evidence>
<gene>
    <name evidence="11" type="primary">LOC112293485</name>
    <name evidence="10" type="ORF">PHYPA_020711</name>
</gene>
<evidence type="ECO:0000313" key="12">
    <source>
        <dbReference type="Proteomes" id="UP000006727"/>
    </source>
</evidence>
<dbReference type="PANTHER" id="PTHR31425">
    <property type="entry name" value="PHOSPHORIBOSYLANTHRANILATE TRANSFERASE ISOFORM 1"/>
    <property type="match status" value="1"/>
</dbReference>
<evidence type="ECO:0000256" key="6">
    <source>
        <dbReference type="ARBA" id="ARBA00023136"/>
    </source>
</evidence>
<dbReference type="Gramene" id="Pp3c16_9250V3.3">
    <property type="protein sequence ID" value="Pp3c16_9250V3.3"/>
    <property type="gene ID" value="Pp3c16_9250"/>
</dbReference>
<dbReference type="EnsemblPlants" id="Pp3c16_9250V3.1">
    <property type="protein sequence ID" value="Pp3c16_9250V3.1"/>
    <property type="gene ID" value="Pp3c16_9250"/>
</dbReference>
<dbReference type="Gramene" id="Pp3c16_9250V3.1">
    <property type="protein sequence ID" value="Pp3c16_9250V3.1"/>
    <property type="gene ID" value="Pp3c16_9250"/>
</dbReference>
<dbReference type="PaxDb" id="3218-PP1S375_14V6.2"/>
<dbReference type="AlphaFoldDB" id="A0A2K1J7U5"/>
<dbReference type="STRING" id="3218.A0A2K1J7U5"/>
<evidence type="ECO:0000313" key="11">
    <source>
        <dbReference type="EnsemblPlants" id="Pp3c16_9250V3.1"/>
    </source>
</evidence>
<dbReference type="CDD" id="cd08379">
    <property type="entry name" value="C2D_MCTP_PRT_plant"/>
    <property type="match status" value="1"/>
</dbReference>
<dbReference type="Pfam" id="PF00168">
    <property type="entry name" value="C2"/>
    <property type="match status" value="4"/>
</dbReference>
<evidence type="ECO:0000313" key="10">
    <source>
        <dbReference type="EMBL" id="PNR37602.1"/>
    </source>
</evidence>
<sequence>MARKLIVEVVAAKALMPKDGQGSTNAYCVLDYDGQRKRTRVKPKDLDPVWNEKFEFTITDVAMPGDLEINIQNERNSGTGRRSSFLGKVTVPVSMVPNRPEAVRWFPLQKRGLFSHIKGDLGLRIWWQPTDSVTKSYEGDGVYSEGRVRQDPFEGGGVRPNKNVAMPDRQPDPRPNSVTVPENDFFVKETNPDLGKAVDHKQHFDLVEGMMYLFVRVVRARGLLGKDTTGLSDPYCKITVGPVKTVTRVFKRSLNPEWNEVFAVGRDKIQGGSLEVSVWDEDKLTGDDFLGGFMVDLHGVPLRKPPEAPLSPQWYRLEAKTGTENVRGEIMVAIWWGTQADEAFPDAWQSDTGGQAQFRQKVYLSPKLWYLRCNVIEAQDLVSHDNRPLEPYVKVFVAPYQTLRTRPSPTGTGSPFWNEDLMFVAAEPFEDIMYLDVLDRDVVLGHARVPLNSIERRIDGRPVASRWYVLDRGGGTGGSFLGRIHLRLCFDGGYHVMDESPNYISDTRPTARHLWRRPLGVLELGIHGANNLLPMKTTKDHRGSVDAYCVAKYGPKWIRTRTIFDSFNPRWQEQYTWEVHDPCTVLTVSVFDNRHTVPAGDAVSVKDLPIGKVRIRLSTLESDHVYTNAYPLLVVTPQGVKKIGEVELAIRFSCASTMNLIHSYLQPQLPKMHYFYPLDPRQMESLRMAAMNIVALRLMRSDPPLRQEVVQFMLDTEAERWSMRRSKANYYRIMGVLNGVLAVMNWFTDICSWKSPVTTVLVHILYLILVGYPELFLPTVFLYMFLIGSWSYRFRPRTPPFMDAKLSQGEYIGDPDELEEEFNVVPANRAQEVLKYRYERLRGVAGRIQNALGDLASMGEKLQSLLSWRDPRASAVFIAFCLTSSILLYVTPFQVVAVLLGVYALRHPRFRDPLPSIPLNLFKRLPSQADRIL</sequence>
<dbReference type="InterPro" id="IPR047258">
    <property type="entry name" value="C2C_MCTP_PRT_plant"/>
</dbReference>
<dbReference type="FunFam" id="2.60.40.150:FF:000090">
    <property type="entry name" value="C2 domain-containing protein"/>
    <property type="match status" value="1"/>
</dbReference>
<name>A0A2K1J7U5_PHYPA</name>
<dbReference type="Proteomes" id="UP000006727">
    <property type="component" value="Chromosome 16"/>
</dbReference>
<dbReference type="EnsemblPlants" id="Pp3c16_9250V3.2">
    <property type="protein sequence ID" value="Pp3c16_9250V3.2"/>
    <property type="gene ID" value="Pp3c16_9250"/>
</dbReference>
<dbReference type="InterPro" id="IPR047259">
    <property type="entry name" value="QUIRKY-like"/>
</dbReference>
<evidence type="ECO:0000259" key="9">
    <source>
        <dbReference type="PROSITE" id="PS50004"/>
    </source>
</evidence>
<dbReference type="CDD" id="cd04019">
    <property type="entry name" value="C2C_MCTP_PRT_plant"/>
    <property type="match status" value="1"/>
</dbReference>
<reference evidence="11" key="3">
    <citation type="submission" date="2020-12" db="UniProtKB">
        <authorList>
            <consortium name="EnsemblPlants"/>
        </authorList>
    </citation>
    <scope>IDENTIFICATION</scope>
</reference>
<dbReference type="EnsemblPlants" id="Pp3c16_9250V3.3">
    <property type="protein sequence ID" value="Pp3c16_9250V3.3"/>
    <property type="gene ID" value="Pp3c16_9250"/>
</dbReference>
<comment type="subcellular location">
    <subcellularLocation>
        <location evidence="1">Membrane</location>
        <topology evidence="1">Multi-pass membrane protein</topology>
    </subcellularLocation>
</comment>
<feature type="domain" description="C2" evidence="9">
    <location>
        <begin position="503"/>
        <end position="630"/>
    </location>
</feature>
<dbReference type="OMA" id="SHGEGYN"/>
<evidence type="ECO:0000256" key="8">
    <source>
        <dbReference type="SAM" id="Phobius"/>
    </source>
</evidence>
<protein>
    <recommendedName>
        <fullName evidence="9">C2 domain-containing protein</fullName>
    </recommendedName>
</protein>
<evidence type="ECO:0000256" key="7">
    <source>
        <dbReference type="SAM" id="MobiDB-lite"/>
    </source>
</evidence>
<evidence type="ECO:0000256" key="2">
    <source>
        <dbReference type="ARBA" id="ARBA00007923"/>
    </source>
</evidence>
<feature type="domain" description="C2" evidence="9">
    <location>
        <begin position="352"/>
        <end position="468"/>
    </location>
</feature>
<dbReference type="CDD" id="cd08378">
    <property type="entry name" value="C2B_MCTP_PRT_plant"/>
    <property type="match status" value="1"/>
</dbReference>
<dbReference type="Gene3D" id="2.60.40.150">
    <property type="entry name" value="C2 domain"/>
    <property type="match status" value="4"/>
</dbReference>
<dbReference type="Gramene" id="Pp3c16_9250V3.2">
    <property type="protein sequence ID" value="Pp3c16_9250V3.2"/>
    <property type="gene ID" value="Pp3c16_9250"/>
</dbReference>
<feature type="transmembrane region" description="Helical" evidence="8">
    <location>
        <begin position="760"/>
        <end position="787"/>
    </location>
</feature>
<feature type="region of interest" description="Disordered" evidence="7">
    <location>
        <begin position="144"/>
        <end position="179"/>
    </location>
</feature>
<dbReference type="SUPFAM" id="SSF49562">
    <property type="entry name" value="C2 domain (Calcium/lipid-binding domain, CaLB)"/>
    <property type="match status" value="4"/>
</dbReference>
<keyword evidence="5 8" id="KW-1133">Transmembrane helix</keyword>
<reference evidence="10 12" key="2">
    <citation type="journal article" date="2018" name="Plant J.">
        <title>The Physcomitrella patens chromosome-scale assembly reveals moss genome structure and evolution.</title>
        <authorList>
            <person name="Lang D."/>
            <person name="Ullrich K.K."/>
            <person name="Murat F."/>
            <person name="Fuchs J."/>
            <person name="Jenkins J."/>
            <person name="Haas F.B."/>
            <person name="Piednoel M."/>
            <person name="Gundlach H."/>
            <person name="Van Bel M."/>
            <person name="Meyberg R."/>
            <person name="Vives C."/>
            <person name="Morata J."/>
            <person name="Symeonidi A."/>
            <person name="Hiss M."/>
            <person name="Muchero W."/>
            <person name="Kamisugi Y."/>
            <person name="Saleh O."/>
            <person name="Blanc G."/>
            <person name="Decker E.L."/>
            <person name="van Gessel N."/>
            <person name="Grimwood J."/>
            <person name="Hayes R.D."/>
            <person name="Graham S.W."/>
            <person name="Gunter L.E."/>
            <person name="McDaniel S.F."/>
            <person name="Hoernstein S.N.W."/>
            <person name="Larsson A."/>
            <person name="Li F.W."/>
            <person name="Perroud P.F."/>
            <person name="Phillips J."/>
            <person name="Ranjan P."/>
            <person name="Rokshar D.S."/>
            <person name="Rothfels C.J."/>
            <person name="Schneider L."/>
            <person name="Shu S."/>
            <person name="Stevenson D.W."/>
            <person name="Thummler F."/>
            <person name="Tillich M."/>
            <person name="Villarreal Aguilar J.C."/>
            <person name="Widiez T."/>
            <person name="Wong G.K."/>
            <person name="Wymore A."/>
            <person name="Zhang Y."/>
            <person name="Zimmer A.D."/>
            <person name="Quatrano R.S."/>
            <person name="Mayer K.F.X."/>
            <person name="Goodstein D."/>
            <person name="Casacuberta J.M."/>
            <person name="Vandepoele K."/>
            <person name="Reski R."/>
            <person name="Cuming A.C."/>
            <person name="Tuskan G.A."/>
            <person name="Maumus F."/>
            <person name="Salse J."/>
            <person name="Schmutz J."/>
            <person name="Rensing S.A."/>
        </authorList>
    </citation>
    <scope>NUCLEOTIDE SEQUENCE [LARGE SCALE GENOMIC DNA]</scope>
    <source>
        <strain evidence="11 12">cv. Gransden 2004</strain>
    </source>
</reference>
<dbReference type="EMBL" id="ABEU02000016">
    <property type="protein sequence ID" value="PNR37602.1"/>
    <property type="molecule type" value="Genomic_DNA"/>
</dbReference>
<evidence type="ECO:0000256" key="3">
    <source>
        <dbReference type="ARBA" id="ARBA00022692"/>
    </source>
</evidence>
<evidence type="ECO:0000256" key="5">
    <source>
        <dbReference type="ARBA" id="ARBA00022989"/>
    </source>
</evidence>
<comment type="similarity">
    <text evidence="2">Belongs to the MCTP family.</text>
</comment>
<dbReference type="Pfam" id="PF08372">
    <property type="entry name" value="PRT_C"/>
    <property type="match status" value="1"/>
</dbReference>
<dbReference type="InterPro" id="IPR047255">
    <property type="entry name" value="C2D_MCTP_PRT_plant"/>
</dbReference>
<dbReference type="InterPro" id="IPR047257">
    <property type="entry name" value="C2B_MCTP_PRT_plant"/>
</dbReference>
<dbReference type="InterPro" id="IPR013583">
    <property type="entry name" value="MCTP_C"/>
</dbReference>
<keyword evidence="6 8" id="KW-0472">Membrane</keyword>
<dbReference type="SMART" id="SM00239">
    <property type="entry name" value="C2"/>
    <property type="match status" value="4"/>
</dbReference>
<evidence type="ECO:0000256" key="1">
    <source>
        <dbReference type="ARBA" id="ARBA00004141"/>
    </source>
</evidence>
<proteinExistence type="inferred from homology"/>
<feature type="transmembrane region" description="Helical" evidence="8">
    <location>
        <begin position="875"/>
        <end position="905"/>
    </location>
</feature>
<reference evidence="10 12" key="1">
    <citation type="journal article" date="2008" name="Science">
        <title>The Physcomitrella genome reveals evolutionary insights into the conquest of land by plants.</title>
        <authorList>
            <person name="Rensing S."/>
            <person name="Lang D."/>
            <person name="Zimmer A."/>
            <person name="Terry A."/>
            <person name="Salamov A."/>
            <person name="Shapiro H."/>
            <person name="Nishiyama T."/>
            <person name="Perroud P.-F."/>
            <person name="Lindquist E."/>
            <person name="Kamisugi Y."/>
            <person name="Tanahashi T."/>
            <person name="Sakakibara K."/>
            <person name="Fujita T."/>
            <person name="Oishi K."/>
            <person name="Shin-I T."/>
            <person name="Kuroki Y."/>
            <person name="Toyoda A."/>
            <person name="Suzuki Y."/>
            <person name="Hashimoto A."/>
            <person name="Yamaguchi K."/>
            <person name="Sugano A."/>
            <person name="Kohara Y."/>
            <person name="Fujiyama A."/>
            <person name="Anterola A."/>
            <person name="Aoki S."/>
            <person name="Ashton N."/>
            <person name="Barbazuk W.B."/>
            <person name="Barker E."/>
            <person name="Bennetzen J."/>
            <person name="Bezanilla M."/>
            <person name="Blankenship R."/>
            <person name="Cho S.H."/>
            <person name="Dutcher S."/>
            <person name="Estelle M."/>
            <person name="Fawcett J.A."/>
            <person name="Gundlach H."/>
            <person name="Hanada K."/>
            <person name="Heyl A."/>
            <person name="Hicks K.A."/>
            <person name="Hugh J."/>
            <person name="Lohr M."/>
            <person name="Mayer K."/>
            <person name="Melkozernov A."/>
            <person name="Murata T."/>
            <person name="Nelson D."/>
            <person name="Pils B."/>
            <person name="Prigge M."/>
            <person name="Reiss B."/>
            <person name="Renner T."/>
            <person name="Rombauts S."/>
            <person name="Rushton P."/>
            <person name="Sanderfoot A."/>
            <person name="Schween G."/>
            <person name="Shiu S.-H."/>
            <person name="Stueber K."/>
            <person name="Theodoulou F.L."/>
            <person name="Tu H."/>
            <person name="Van de Peer Y."/>
            <person name="Verrier P.J."/>
            <person name="Waters E."/>
            <person name="Wood A."/>
            <person name="Yang L."/>
            <person name="Cove D."/>
            <person name="Cuming A."/>
            <person name="Hasebe M."/>
            <person name="Lucas S."/>
            <person name="Mishler D.B."/>
            <person name="Reski R."/>
            <person name="Grigoriev I."/>
            <person name="Quatrano R.S."/>
            <person name="Boore J.L."/>
        </authorList>
    </citation>
    <scope>NUCLEOTIDE SEQUENCE [LARGE SCALE GENOMIC DNA]</scope>
    <source>
        <strain evidence="11 12">cv. Gransden 2004</strain>
    </source>
</reference>
<dbReference type="PRINTS" id="PR00360">
    <property type="entry name" value="C2DOMAIN"/>
</dbReference>
<dbReference type="InterPro" id="IPR035892">
    <property type="entry name" value="C2_domain_sf"/>
</dbReference>
<dbReference type="GeneID" id="112293485"/>
<keyword evidence="12" id="KW-1185">Reference proteome</keyword>
<dbReference type="PROSITE" id="PS50004">
    <property type="entry name" value="C2"/>
    <property type="match status" value="4"/>
</dbReference>
<dbReference type="InterPro" id="IPR000008">
    <property type="entry name" value="C2_dom"/>
</dbReference>
<dbReference type="OrthoDB" id="67700at2759"/>
<dbReference type="RefSeq" id="XP_024398724.1">
    <property type="nucleotide sequence ID" value="XM_024542956.2"/>
</dbReference>
<organism evidence="10">
    <name type="scientific">Physcomitrium patens</name>
    <name type="common">Spreading-leaved earth moss</name>
    <name type="synonym">Physcomitrella patens</name>
    <dbReference type="NCBI Taxonomy" id="3218"/>
    <lineage>
        <taxon>Eukaryota</taxon>
        <taxon>Viridiplantae</taxon>
        <taxon>Streptophyta</taxon>
        <taxon>Embryophyta</taxon>
        <taxon>Bryophyta</taxon>
        <taxon>Bryophytina</taxon>
        <taxon>Bryopsida</taxon>
        <taxon>Funariidae</taxon>
        <taxon>Funariales</taxon>
        <taxon>Funariaceae</taxon>
        <taxon>Physcomitrium</taxon>
    </lineage>
</organism>
<accession>A0A2K1J7U5</accession>
<feature type="transmembrane region" description="Helical" evidence="8">
    <location>
        <begin position="730"/>
        <end position="748"/>
    </location>
</feature>
<dbReference type="GO" id="GO:0016020">
    <property type="term" value="C:membrane"/>
    <property type="evidence" value="ECO:0007669"/>
    <property type="project" value="UniProtKB-SubCell"/>
</dbReference>
<feature type="domain" description="C2" evidence="9">
    <location>
        <begin position="190"/>
        <end position="315"/>
    </location>
</feature>
<feature type="domain" description="C2" evidence="9">
    <location>
        <begin position="1"/>
        <end position="106"/>
    </location>
</feature>
<keyword evidence="3 8" id="KW-0812">Transmembrane</keyword>